<organism evidence="4 6">
    <name type="scientific">Saccharopolyspora gregorii</name>
    <dbReference type="NCBI Taxonomy" id="33914"/>
    <lineage>
        <taxon>Bacteria</taxon>
        <taxon>Bacillati</taxon>
        <taxon>Actinomycetota</taxon>
        <taxon>Actinomycetes</taxon>
        <taxon>Pseudonocardiales</taxon>
        <taxon>Pseudonocardiaceae</taxon>
        <taxon>Saccharopolyspora</taxon>
    </lineage>
</organism>
<proteinExistence type="predicted"/>
<dbReference type="EMBL" id="BAAAYK010000028">
    <property type="protein sequence ID" value="GAA3354082.1"/>
    <property type="molecule type" value="Genomic_DNA"/>
</dbReference>
<dbReference type="PANTHER" id="PTHR34580">
    <property type="match status" value="1"/>
</dbReference>
<dbReference type="InterPro" id="IPR057727">
    <property type="entry name" value="WCX_dom"/>
</dbReference>
<sequence length="341" mass="36871">MRAARLISLVLLLQNRGAATGPELAAELEVTERTVARDVQALAEAGVPIYAERGRNGGYRLLGGYRTRLTGLHRAEAEALLLAGIPGPAAEMGLTEAVGSARRKISAALAPGHRDAPDRVARRFHLDAPGWFRETETPPLLPELADAVWQDRAVRATYRRRDREVHREIEPHGLVLKAGAWYLAGRCGGRFLVYRVDRFRSVEVGGPFERDAEFALPEFWARRGAEFERALLRAEITVRIAPDALAALHGQVGGPAAADAHAAAGEPDEQGWVTTTLPVESLEVAHAQLLGLGARVQVLAPAELAERMARTAAELTELYRPADQRYPVVSSGAPASTTSAM</sequence>
<accession>A0ABP6RQQ3</accession>
<dbReference type="PIRSF" id="PIRSF016838">
    <property type="entry name" value="PafC"/>
    <property type="match status" value="1"/>
</dbReference>
<dbReference type="RefSeq" id="WP_344924546.1">
    <property type="nucleotide sequence ID" value="NZ_BAAAYK010000028.1"/>
</dbReference>
<dbReference type="Pfam" id="PF13280">
    <property type="entry name" value="WYL"/>
    <property type="match status" value="1"/>
</dbReference>
<evidence type="ECO:0000256" key="2">
    <source>
        <dbReference type="ARBA" id="ARBA00023163"/>
    </source>
</evidence>
<dbReference type="Pfam" id="PF25583">
    <property type="entry name" value="WCX"/>
    <property type="match status" value="1"/>
</dbReference>
<comment type="caution">
    <text evidence="4">The sequence shown here is derived from an EMBL/GenBank/DDBJ whole genome shotgun (WGS) entry which is preliminary data.</text>
</comment>
<reference evidence="4" key="1">
    <citation type="journal article" date="2014" name="Int. J. Syst. Evol. Microbiol.">
        <title>Complete genome of a new Firmicutes species belonging to the dominant human colonic microbiota ('Ruminococcus bicirculans') reveals two chromosomes and a selective capacity to utilize plant glucans.</title>
        <authorList>
            <consortium name="NISC Comparative Sequencing Program"/>
            <person name="Wegmann U."/>
            <person name="Louis P."/>
            <person name="Goesmann A."/>
            <person name="Henrissat B."/>
            <person name="Duncan S.H."/>
            <person name="Flint H.J."/>
        </authorList>
    </citation>
    <scope>NUCLEOTIDE SEQUENCE</scope>
    <source>
        <strain evidence="4">JCM 9687</strain>
    </source>
</reference>
<dbReference type="PROSITE" id="PS51000">
    <property type="entry name" value="HTH_DEOR_2"/>
    <property type="match status" value="1"/>
</dbReference>
<protein>
    <submittedName>
        <fullName evidence="4">WYL domain-containing protein</fullName>
    </submittedName>
</protein>
<keyword evidence="2" id="KW-0804">Transcription</keyword>
<evidence type="ECO:0000256" key="1">
    <source>
        <dbReference type="ARBA" id="ARBA00023015"/>
    </source>
</evidence>
<dbReference type="PANTHER" id="PTHR34580:SF1">
    <property type="entry name" value="PROTEIN PAFC"/>
    <property type="match status" value="1"/>
</dbReference>
<dbReference type="InterPro" id="IPR026881">
    <property type="entry name" value="WYL_dom"/>
</dbReference>
<evidence type="ECO:0000313" key="6">
    <source>
        <dbReference type="Proteomes" id="UP001500483"/>
    </source>
</evidence>
<name>A0ABP6RQQ3_9PSEU</name>
<dbReference type="InterPro" id="IPR051534">
    <property type="entry name" value="CBASS_pafABC_assoc_protein"/>
</dbReference>
<evidence type="ECO:0000313" key="5">
    <source>
        <dbReference type="EMBL" id="GAA3356051.1"/>
    </source>
</evidence>
<dbReference type="Pfam" id="PF08279">
    <property type="entry name" value="HTH_11"/>
    <property type="match status" value="1"/>
</dbReference>
<dbReference type="SUPFAM" id="SSF46785">
    <property type="entry name" value="Winged helix' DNA-binding domain"/>
    <property type="match status" value="1"/>
</dbReference>
<reference evidence="6" key="2">
    <citation type="journal article" date="2019" name="Int. J. Syst. Evol. Microbiol.">
        <title>The Global Catalogue of Microorganisms (GCM) 10K type strain sequencing project: providing services to taxonomists for standard genome sequencing and annotation.</title>
        <authorList>
            <consortium name="The Broad Institute Genomics Platform"/>
            <consortium name="The Broad Institute Genome Sequencing Center for Infectious Disease"/>
            <person name="Wu L."/>
            <person name="Ma J."/>
        </authorList>
    </citation>
    <scope>NUCLEOTIDE SEQUENCE [LARGE SCALE GENOMIC DNA]</scope>
    <source>
        <strain evidence="6">JCM 9687</strain>
    </source>
</reference>
<keyword evidence="1" id="KW-0805">Transcription regulation</keyword>
<dbReference type="InterPro" id="IPR001034">
    <property type="entry name" value="DeoR_HTH"/>
</dbReference>
<dbReference type="Proteomes" id="UP001500483">
    <property type="component" value="Unassembled WGS sequence"/>
</dbReference>
<dbReference type="PROSITE" id="PS52050">
    <property type="entry name" value="WYL"/>
    <property type="match status" value="1"/>
</dbReference>
<evidence type="ECO:0000313" key="4">
    <source>
        <dbReference type="EMBL" id="GAA3354082.1"/>
    </source>
</evidence>
<evidence type="ECO:0000259" key="3">
    <source>
        <dbReference type="PROSITE" id="PS51000"/>
    </source>
</evidence>
<dbReference type="InterPro" id="IPR036390">
    <property type="entry name" value="WH_DNA-bd_sf"/>
</dbReference>
<dbReference type="InterPro" id="IPR013196">
    <property type="entry name" value="HTH_11"/>
</dbReference>
<dbReference type="InterPro" id="IPR036388">
    <property type="entry name" value="WH-like_DNA-bd_sf"/>
</dbReference>
<feature type="domain" description="HTH deoR-type" evidence="3">
    <location>
        <begin position="2"/>
        <end position="67"/>
    </location>
</feature>
<dbReference type="InterPro" id="IPR028349">
    <property type="entry name" value="PafC-like"/>
</dbReference>
<gene>
    <name evidence="4" type="ORF">GCM10020366_09620</name>
    <name evidence="5" type="ORF">GCM10020366_18570</name>
</gene>
<dbReference type="EMBL" id="BAAAYK010000038">
    <property type="protein sequence ID" value="GAA3356051.1"/>
    <property type="molecule type" value="Genomic_DNA"/>
</dbReference>
<dbReference type="Gene3D" id="1.10.10.10">
    <property type="entry name" value="Winged helix-like DNA-binding domain superfamily/Winged helix DNA-binding domain"/>
    <property type="match status" value="1"/>
</dbReference>
<reference evidence="4" key="3">
    <citation type="submission" date="2023-12" db="EMBL/GenBank/DDBJ databases">
        <authorList>
            <person name="Sun Q."/>
            <person name="Inoue M."/>
        </authorList>
    </citation>
    <scope>NUCLEOTIDE SEQUENCE</scope>
    <source>
        <strain evidence="4">JCM 9687</strain>
    </source>
</reference>
<keyword evidence="6" id="KW-1185">Reference proteome</keyword>